<evidence type="ECO:0000313" key="2">
    <source>
        <dbReference type="EMBL" id="EFO81263.1"/>
    </source>
</evidence>
<dbReference type="eggNOG" id="COG0438">
    <property type="taxonomic scope" value="Bacteria"/>
</dbReference>
<proteinExistence type="predicted"/>
<sequence>MANIMSKKLLIISHDVVGQMMAGPGIRYWELACALAAHAHVTLVAPQPIDLVAPGVTTGSYQWGNPASLQPHLAQHDVILANGFAVATHPEVAQHPGALIIDLYDPTLLENLELYRHQPAAVRAQHAQTDVALLQRQLAVGDFFLCATERQRDLYIGAFMALGRITPEQVDRDPLLRHLIDVVPFGLPAHPSTRSGPGPRSLFPAIGHDDPLILWSGGLWDWMDPLSLIRAMPRVVAQVPNARLVFMAGSHPGLAGAMRTPQAARDLAAELGLLDQHIFFYATWVPYAERANFLLDATVVVSLHRHHLETAYAALRSRILDHLWVGLPSLLSDGDQAAQLTRQHGIGLVVPPEDEAAIADALVALLQDADLRMQCADAARSLAAHFTWPTIIQPITTFLASCSLDTMQQRSIPPMDTPQPQAPAPAEDVAQIEHERLLHATRNAAIQALEQTWNLNNLPTAAPTNRIERLLQVVRTRVLYPLLQPLMLRQQEHNAALLRSLYAIAEHNDHQRSLIERTFQLHDHRLLEVNLRAQHLLEGLQGLNTRTLQERHLLAQQLRDVADQIVVLEESILQARAHARGPLPPPPVTIPLEEDDA</sequence>
<name>E1IC01_9CHLR</name>
<evidence type="ECO:0000313" key="3">
    <source>
        <dbReference type="Proteomes" id="UP000054010"/>
    </source>
</evidence>
<dbReference type="GO" id="GO:0016757">
    <property type="term" value="F:glycosyltransferase activity"/>
    <property type="evidence" value="ECO:0007669"/>
    <property type="project" value="TreeGrafter"/>
</dbReference>
<protein>
    <submittedName>
        <fullName evidence="2">Glycosyl transferase, group 1</fullName>
    </submittedName>
</protein>
<dbReference type="eggNOG" id="COG4372">
    <property type="taxonomic scope" value="Bacteria"/>
</dbReference>
<dbReference type="Pfam" id="PF00534">
    <property type="entry name" value="Glycos_transf_1"/>
    <property type="match status" value="1"/>
</dbReference>
<evidence type="ECO:0000259" key="1">
    <source>
        <dbReference type="Pfam" id="PF00534"/>
    </source>
</evidence>
<dbReference type="AlphaFoldDB" id="E1IC01"/>
<keyword evidence="3" id="KW-1185">Reference proteome</keyword>
<dbReference type="InterPro" id="IPR001296">
    <property type="entry name" value="Glyco_trans_1"/>
</dbReference>
<dbReference type="EMBL" id="ADVR01000018">
    <property type="protein sequence ID" value="EFO81263.1"/>
    <property type="molecule type" value="Genomic_DNA"/>
</dbReference>
<gene>
    <name evidence="2" type="ORF">OSCT_0852</name>
</gene>
<dbReference type="HOGENOM" id="CLU_479718_0_0_0"/>
<accession>E1IC01</accession>
<dbReference type="Gene3D" id="3.40.50.2000">
    <property type="entry name" value="Glycogen Phosphorylase B"/>
    <property type="match status" value="1"/>
</dbReference>
<dbReference type="STRING" id="765420.OSCT_0852"/>
<reference evidence="2 3" key="1">
    <citation type="journal article" date="2011" name="J. Bacteriol.">
        <title>Draft genome sequence of the anoxygenic filamentous phototrophic bacterium Oscillochloris trichoides subsp. DG-6.</title>
        <authorList>
            <person name="Kuznetsov B.B."/>
            <person name="Ivanovsky R.N."/>
            <person name="Keppen O.I."/>
            <person name="Sukhacheva M.V."/>
            <person name="Bumazhkin B.K."/>
            <person name="Patutina E.O."/>
            <person name="Beletsky A.V."/>
            <person name="Mardanov A.V."/>
            <person name="Baslerov R.V."/>
            <person name="Panteleeva A.N."/>
            <person name="Kolganova T.V."/>
            <person name="Ravin N.V."/>
            <person name="Skryabin K.G."/>
        </authorList>
    </citation>
    <scope>NUCLEOTIDE SEQUENCE [LARGE SCALE GENOMIC DNA]</scope>
    <source>
        <strain evidence="2 3">DG-6</strain>
    </source>
</reference>
<organism evidence="2 3">
    <name type="scientific">Oscillochloris trichoides DG-6</name>
    <dbReference type="NCBI Taxonomy" id="765420"/>
    <lineage>
        <taxon>Bacteria</taxon>
        <taxon>Bacillati</taxon>
        <taxon>Chloroflexota</taxon>
        <taxon>Chloroflexia</taxon>
        <taxon>Chloroflexales</taxon>
        <taxon>Chloroflexineae</taxon>
        <taxon>Oscillochloridaceae</taxon>
        <taxon>Oscillochloris</taxon>
    </lineage>
</organism>
<dbReference type="PANTHER" id="PTHR12526">
    <property type="entry name" value="GLYCOSYLTRANSFERASE"/>
    <property type="match status" value="1"/>
</dbReference>
<dbReference type="PANTHER" id="PTHR12526:SF635">
    <property type="entry name" value="GLYCOSYL TRANSFERASE GROUP 1"/>
    <property type="match status" value="1"/>
</dbReference>
<comment type="caution">
    <text evidence="2">The sequence shown here is derived from an EMBL/GenBank/DDBJ whole genome shotgun (WGS) entry which is preliminary data.</text>
</comment>
<dbReference type="SUPFAM" id="SSF53756">
    <property type="entry name" value="UDP-Glycosyltransferase/glycogen phosphorylase"/>
    <property type="match status" value="1"/>
</dbReference>
<dbReference type="Proteomes" id="UP000054010">
    <property type="component" value="Unassembled WGS sequence"/>
</dbReference>
<keyword evidence="2" id="KW-0808">Transferase</keyword>
<dbReference type="CDD" id="cd03801">
    <property type="entry name" value="GT4_PimA-like"/>
    <property type="match status" value="1"/>
</dbReference>
<feature type="domain" description="Glycosyl transferase family 1" evidence="1">
    <location>
        <begin position="207"/>
        <end position="381"/>
    </location>
</feature>